<reference evidence="1" key="1">
    <citation type="submission" date="2018-05" db="EMBL/GenBank/DDBJ databases">
        <authorList>
            <person name="Lanie J.A."/>
            <person name="Ng W.-L."/>
            <person name="Kazmierczak K.M."/>
            <person name="Andrzejewski T.M."/>
            <person name="Davidsen T.M."/>
            <person name="Wayne K.J."/>
            <person name="Tettelin H."/>
            <person name="Glass J.I."/>
            <person name="Rusch D."/>
            <person name="Podicherti R."/>
            <person name="Tsui H.-C.T."/>
            <person name="Winkler M.E."/>
        </authorList>
    </citation>
    <scope>NUCLEOTIDE SEQUENCE</scope>
</reference>
<gene>
    <name evidence="1" type="ORF">METZ01_LOCUS40908</name>
</gene>
<sequence>MNDSFRGKGAIALRLLDFKASED</sequence>
<proteinExistence type="predicted"/>
<accession>A0A381RA09</accession>
<dbReference type="AlphaFoldDB" id="A0A381RA09"/>
<evidence type="ECO:0000313" key="1">
    <source>
        <dbReference type="EMBL" id="SUZ88054.1"/>
    </source>
</evidence>
<name>A0A381RA09_9ZZZZ</name>
<protein>
    <submittedName>
        <fullName evidence="1">Uncharacterized protein</fullName>
    </submittedName>
</protein>
<dbReference type="EMBL" id="UINC01001751">
    <property type="protein sequence ID" value="SUZ88054.1"/>
    <property type="molecule type" value="Genomic_DNA"/>
</dbReference>
<organism evidence="1">
    <name type="scientific">marine metagenome</name>
    <dbReference type="NCBI Taxonomy" id="408172"/>
    <lineage>
        <taxon>unclassified sequences</taxon>
        <taxon>metagenomes</taxon>
        <taxon>ecological metagenomes</taxon>
    </lineage>
</organism>